<reference evidence="2" key="1">
    <citation type="journal article" date="2014" name="Int. J. Syst. Evol. Microbiol.">
        <title>Complete genome sequence of Corynebacterium casei LMG S-19264T (=DSM 44701T), isolated from a smear-ripened cheese.</title>
        <authorList>
            <consortium name="US DOE Joint Genome Institute (JGI-PGF)"/>
            <person name="Walter F."/>
            <person name="Albersmeier A."/>
            <person name="Kalinowski J."/>
            <person name="Ruckert C."/>
        </authorList>
    </citation>
    <scope>NUCLEOTIDE SEQUENCE</scope>
    <source>
        <strain evidence="2">CGMCC 1.15322</strain>
    </source>
</reference>
<dbReference type="Gene3D" id="2.30.30.40">
    <property type="entry name" value="SH3 Domains"/>
    <property type="match status" value="1"/>
</dbReference>
<gene>
    <name evidence="2" type="ORF">GCM10011496_00370</name>
</gene>
<organism evidence="2 3">
    <name type="scientific">Polaromonas eurypsychrophila</name>
    <dbReference type="NCBI Taxonomy" id="1614635"/>
    <lineage>
        <taxon>Bacteria</taxon>
        <taxon>Pseudomonadati</taxon>
        <taxon>Pseudomonadota</taxon>
        <taxon>Betaproteobacteria</taxon>
        <taxon>Burkholderiales</taxon>
        <taxon>Comamonadaceae</taxon>
        <taxon>Polaromonas</taxon>
    </lineage>
</organism>
<keyword evidence="3" id="KW-1185">Reference proteome</keyword>
<dbReference type="RefSeq" id="WP_188705381.1">
    <property type="nucleotide sequence ID" value="NZ_BMIG01000001.1"/>
</dbReference>
<reference evidence="2" key="2">
    <citation type="submission" date="2020-09" db="EMBL/GenBank/DDBJ databases">
        <authorList>
            <person name="Sun Q."/>
            <person name="Zhou Y."/>
        </authorList>
    </citation>
    <scope>NUCLEOTIDE SEQUENCE</scope>
    <source>
        <strain evidence="2">CGMCC 1.15322</strain>
    </source>
</reference>
<feature type="signal peptide" evidence="1">
    <location>
        <begin position="1"/>
        <end position="26"/>
    </location>
</feature>
<accession>A0A916S6T3</accession>
<keyword evidence="1" id="KW-0732">Signal</keyword>
<comment type="caution">
    <text evidence="2">The sequence shown here is derived from an EMBL/GenBank/DDBJ whole genome shotgun (WGS) entry which is preliminary data.</text>
</comment>
<proteinExistence type="predicted"/>
<evidence type="ECO:0000313" key="2">
    <source>
        <dbReference type="EMBL" id="GGA83849.1"/>
    </source>
</evidence>
<name>A0A916S6T3_9BURK</name>
<sequence length="196" mass="19926">MILSKFNRLHGLVSCALLLAGGLVQAQTESLLVKRASELREAPGESARSQAALAVLTPVTRSGGRQGAWIQVRTAEGASGWVHMFDIGSAASAAPAGVGANALRGLTSFFNKGSAGGATVTATSTVGIRGLGAEDLARAQPNPAAVVQAEALRQDADEARQFAVSAALTSRAVEPLPVPAQTQPQTVNSGGFVNNN</sequence>
<dbReference type="Proteomes" id="UP000620596">
    <property type="component" value="Unassembled WGS sequence"/>
</dbReference>
<evidence type="ECO:0008006" key="4">
    <source>
        <dbReference type="Google" id="ProtNLM"/>
    </source>
</evidence>
<evidence type="ECO:0000256" key="1">
    <source>
        <dbReference type="SAM" id="SignalP"/>
    </source>
</evidence>
<feature type="chain" id="PRO_5037504482" description="SH3 domain-containing protein" evidence="1">
    <location>
        <begin position="27"/>
        <end position="196"/>
    </location>
</feature>
<dbReference type="EMBL" id="BMIG01000001">
    <property type="protein sequence ID" value="GGA83849.1"/>
    <property type="molecule type" value="Genomic_DNA"/>
</dbReference>
<protein>
    <recommendedName>
        <fullName evidence="4">SH3 domain-containing protein</fullName>
    </recommendedName>
</protein>
<dbReference type="AlphaFoldDB" id="A0A916S6T3"/>
<evidence type="ECO:0000313" key="3">
    <source>
        <dbReference type="Proteomes" id="UP000620596"/>
    </source>
</evidence>